<dbReference type="AlphaFoldDB" id="A0A2D0KPH5"/>
<gene>
    <name evidence="7" type="primary">sprT</name>
    <name evidence="9" type="ORF">Xsto_02275</name>
</gene>
<accession>A0A2D0KPH5</accession>
<dbReference type="HAMAP" id="MF_00746">
    <property type="entry name" value="SprT"/>
    <property type="match status" value="1"/>
</dbReference>
<comment type="subcellular location">
    <subcellularLocation>
        <location evidence="1 7">Cytoplasm</location>
    </subcellularLocation>
</comment>
<feature type="active site" evidence="7">
    <location>
        <position position="79"/>
    </location>
</feature>
<evidence type="ECO:0000256" key="7">
    <source>
        <dbReference type="HAMAP-Rule" id="MF_00746"/>
    </source>
</evidence>
<keyword evidence="4 7" id="KW-0963">Cytoplasm</keyword>
<keyword evidence="6 7" id="KW-0862">Zinc</keyword>
<feature type="binding site" evidence="7">
    <location>
        <position position="82"/>
    </location>
    <ligand>
        <name>Zn(2+)</name>
        <dbReference type="ChEBI" id="CHEBI:29105"/>
    </ligand>
</feature>
<organism evidence="9 10">
    <name type="scientific">Xenorhabdus stockiae</name>
    <dbReference type="NCBI Taxonomy" id="351614"/>
    <lineage>
        <taxon>Bacteria</taxon>
        <taxon>Pseudomonadati</taxon>
        <taxon>Pseudomonadota</taxon>
        <taxon>Gammaproteobacteria</taxon>
        <taxon>Enterobacterales</taxon>
        <taxon>Morganellaceae</taxon>
        <taxon>Xenorhabdus</taxon>
    </lineage>
</organism>
<evidence type="ECO:0000256" key="5">
    <source>
        <dbReference type="ARBA" id="ARBA00022723"/>
    </source>
</evidence>
<dbReference type="Proteomes" id="UP000222366">
    <property type="component" value="Unassembled WGS sequence"/>
</dbReference>
<dbReference type="GO" id="GO:0006950">
    <property type="term" value="P:response to stress"/>
    <property type="evidence" value="ECO:0007669"/>
    <property type="project" value="UniProtKB-ARBA"/>
</dbReference>
<dbReference type="PANTHER" id="PTHR38773">
    <property type="entry name" value="PROTEIN SPRT"/>
    <property type="match status" value="1"/>
</dbReference>
<dbReference type="NCBIfam" id="NF003421">
    <property type="entry name" value="PRK04860.1"/>
    <property type="match status" value="1"/>
</dbReference>
<feature type="binding site" evidence="7">
    <location>
        <position position="78"/>
    </location>
    <ligand>
        <name>Zn(2+)</name>
        <dbReference type="ChEBI" id="CHEBI:29105"/>
    </ligand>
</feature>
<comment type="cofactor">
    <cofactor evidence="7">
        <name>Zn(2+)</name>
        <dbReference type="ChEBI" id="CHEBI:29105"/>
    </cofactor>
    <text evidence="7">Binds 1 zinc ion.</text>
</comment>
<comment type="similarity">
    <text evidence="2 7">Belongs to the SprT family.</text>
</comment>
<sequence>MKSVKVPFPLQQAVMRALRQKMIQASEFLQQTFPEPCVTYQQRGTIAGSARLQDWEIRLNPILLIENEQSFIDEVIPHELAHLLVYHQFGKVAPHGKEWRYIMETVFKVPANRTHQFSVQSVCSKIFIYGCHCQQHELSIRQHNKVLRGKSCYICRQCGERLTLLGKNKPDKPQ</sequence>
<keyword evidence="5 7" id="KW-0479">Metal-binding</keyword>
<proteinExistence type="inferred from homology"/>
<dbReference type="GO" id="GO:0005737">
    <property type="term" value="C:cytoplasm"/>
    <property type="evidence" value="ECO:0007669"/>
    <property type="project" value="UniProtKB-SubCell"/>
</dbReference>
<evidence type="ECO:0000256" key="6">
    <source>
        <dbReference type="ARBA" id="ARBA00022833"/>
    </source>
</evidence>
<evidence type="ECO:0000259" key="8">
    <source>
        <dbReference type="SMART" id="SM00731"/>
    </source>
</evidence>
<name>A0A2D0KPH5_9GAMM</name>
<dbReference type="SMART" id="SM00731">
    <property type="entry name" value="SprT"/>
    <property type="match status" value="1"/>
</dbReference>
<dbReference type="PANTHER" id="PTHR38773:SF1">
    <property type="entry name" value="PROTEIN SPRT"/>
    <property type="match status" value="1"/>
</dbReference>
<evidence type="ECO:0000256" key="1">
    <source>
        <dbReference type="ARBA" id="ARBA00004496"/>
    </source>
</evidence>
<evidence type="ECO:0000256" key="3">
    <source>
        <dbReference type="ARBA" id="ARBA00020082"/>
    </source>
</evidence>
<evidence type="ECO:0000313" key="9">
    <source>
        <dbReference type="EMBL" id="PHM65127.1"/>
    </source>
</evidence>
<dbReference type="Pfam" id="PF17283">
    <property type="entry name" value="Zn_ribbon_SprT"/>
    <property type="match status" value="1"/>
</dbReference>
<dbReference type="GO" id="GO:0008270">
    <property type="term" value="F:zinc ion binding"/>
    <property type="evidence" value="ECO:0007669"/>
    <property type="project" value="UniProtKB-UniRule"/>
</dbReference>
<dbReference type="InterPro" id="IPR006640">
    <property type="entry name" value="SprT-like_domain"/>
</dbReference>
<evidence type="ECO:0000313" key="10">
    <source>
        <dbReference type="Proteomes" id="UP000222366"/>
    </source>
</evidence>
<dbReference type="RefSeq" id="WP_099109953.1">
    <property type="nucleotide sequence ID" value="NZ_CAWNRH010000092.1"/>
</dbReference>
<reference evidence="9 10" key="1">
    <citation type="journal article" date="2017" name="Nat. Microbiol.">
        <title>Natural product diversity associated with the nematode symbionts Photorhabdus and Xenorhabdus.</title>
        <authorList>
            <person name="Tobias N.J."/>
            <person name="Wolff H."/>
            <person name="Djahanschiri B."/>
            <person name="Grundmann F."/>
            <person name="Kronenwerth M."/>
            <person name="Shi Y.M."/>
            <person name="Simonyi S."/>
            <person name="Grun P."/>
            <person name="Shapiro-Ilan D."/>
            <person name="Pidot S.J."/>
            <person name="Stinear T.P."/>
            <person name="Ebersberger I."/>
            <person name="Bode H.B."/>
        </authorList>
    </citation>
    <scope>NUCLEOTIDE SEQUENCE [LARGE SCALE GENOMIC DNA]</scope>
    <source>
        <strain evidence="9 10">DSM 17904</strain>
    </source>
</reference>
<dbReference type="InterPro" id="IPR023483">
    <property type="entry name" value="Uncharacterised_SprT"/>
</dbReference>
<evidence type="ECO:0000256" key="2">
    <source>
        <dbReference type="ARBA" id="ARBA00006591"/>
    </source>
</evidence>
<feature type="domain" description="SprT-like" evidence="8">
    <location>
        <begin position="16"/>
        <end position="165"/>
    </location>
</feature>
<protein>
    <recommendedName>
        <fullName evidence="3 7">Protein SprT</fullName>
    </recommendedName>
</protein>
<dbReference type="Pfam" id="PF10263">
    <property type="entry name" value="SprT-like"/>
    <property type="match status" value="1"/>
</dbReference>
<comment type="caution">
    <text evidence="9">The sequence shown here is derived from an EMBL/GenBank/DDBJ whole genome shotgun (WGS) entry which is preliminary data.</text>
</comment>
<keyword evidence="10" id="KW-1185">Reference proteome</keyword>
<dbReference type="EMBL" id="NJAJ01000019">
    <property type="protein sequence ID" value="PHM65127.1"/>
    <property type="molecule type" value="Genomic_DNA"/>
</dbReference>
<evidence type="ECO:0000256" key="4">
    <source>
        <dbReference type="ARBA" id="ARBA00022490"/>
    </source>
</evidence>
<dbReference type="InterPro" id="IPR035240">
    <property type="entry name" value="SprT_Zn_ribbon"/>
</dbReference>